<protein>
    <submittedName>
        <fullName evidence="5">dTDP-4-amino-4,6-dideoxygalactose transaminase</fullName>
    </submittedName>
</protein>
<name>A0A239G919_9BURK</name>
<evidence type="ECO:0000256" key="1">
    <source>
        <dbReference type="ARBA" id="ARBA00037999"/>
    </source>
</evidence>
<feature type="modified residue" description="N6-(pyridoxal phosphate)lysine" evidence="3">
    <location>
        <position position="186"/>
    </location>
</feature>
<dbReference type="PANTHER" id="PTHR30244:SF34">
    <property type="entry name" value="DTDP-4-AMINO-4,6-DIDEOXYGALACTOSE TRANSAMINASE"/>
    <property type="match status" value="1"/>
</dbReference>
<dbReference type="RefSeq" id="WP_089399127.1">
    <property type="nucleotide sequence ID" value="NZ_FZOT01000004.1"/>
</dbReference>
<comment type="similarity">
    <text evidence="1 4">Belongs to the DegT/DnrJ/EryC1 family.</text>
</comment>
<keyword evidence="3 4" id="KW-0663">Pyridoxal phosphate</keyword>
<dbReference type="InterPro" id="IPR000653">
    <property type="entry name" value="DegT/StrS_aminotransferase"/>
</dbReference>
<reference evidence="5 6" key="1">
    <citation type="submission" date="2017-06" db="EMBL/GenBank/DDBJ databases">
        <authorList>
            <person name="Kim H.J."/>
            <person name="Triplett B.A."/>
        </authorList>
    </citation>
    <scope>NUCLEOTIDE SEQUENCE [LARGE SCALE GENOMIC DNA]</scope>
    <source>
        <strain evidence="5 6">U15</strain>
    </source>
</reference>
<gene>
    <name evidence="5" type="ORF">SAMN06265795_104304</name>
</gene>
<dbReference type="InterPro" id="IPR015421">
    <property type="entry name" value="PyrdxlP-dep_Trfase_major"/>
</dbReference>
<dbReference type="PIRSF" id="PIRSF000390">
    <property type="entry name" value="PLP_StrS"/>
    <property type="match status" value="1"/>
</dbReference>
<dbReference type="GO" id="GO:0000271">
    <property type="term" value="P:polysaccharide biosynthetic process"/>
    <property type="evidence" value="ECO:0007669"/>
    <property type="project" value="TreeGrafter"/>
</dbReference>
<evidence type="ECO:0000313" key="6">
    <source>
        <dbReference type="Proteomes" id="UP000198284"/>
    </source>
</evidence>
<dbReference type="CDD" id="cd00616">
    <property type="entry name" value="AHBA_syn"/>
    <property type="match status" value="1"/>
</dbReference>
<dbReference type="InterPro" id="IPR015422">
    <property type="entry name" value="PyrdxlP-dep_Trfase_small"/>
</dbReference>
<evidence type="ECO:0000256" key="3">
    <source>
        <dbReference type="PIRSR" id="PIRSR000390-2"/>
    </source>
</evidence>
<dbReference type="SUPFAM" id="SSF53383">
    <property type="entry name" value="PLP-dependent transferases"/>
    <property type="match status" value="1"/>
</dbReference>
<sequence length="384" mass="43017">MNSPFLPFALPDIDEREINAVTECLRSGWITTGPKAKEFEQCFARYLDSNAEAVSVNSATAGLHLALEALGIGPGDEVILPTLTFTATAEVVRYLGADPVLVDIDPITLNIDPSRIEGAITRRTKAIMPVHYGGLACDMDEIIDIARVNKLYVVEDAAHAFPTRYKGRLVGTLDSDATVFSFYANKTMTTGEGGMVVTKNPEIAERVKIMRIHGISRDVFDRFVSTTPSWFYEVVAPGFKDNLTDIAAAMGIEQLRKIDRFLLRRERMAARYNEALADLPLVLPADADGDSQHAWHLYVVRLTEEAPISRNELIEHLSRQGIGTSVHYIPLHRHPYWRQRYGLEPDQFPEAEAAYQSMLSLPLYTKMTDEDQTRVIDTMRELLC</sequence>
<dbReference type="PANTHER" id="PTHR30244">
    <property type="entry name" value="TRANSAMINASE"/>
    <property type="match status" value="1"/>
</dbReference>
<dbReference type="EMBL" id="FZOT01000004">
    <property type="protein sequence ID" value="SNS65591.1"/>
    <property type="molecule type" value="Genomic_DNA"/>
</dbReference>
<dbReference type="GO" id="GO:0008483">
    <property type="term" value="F:transaminase activity"/>
    <property type="evidence" value="ECO:0007669"/>
    <property type="project" value="TreeGrafter"/>
</dbReference>
<accession>A0A239G919</accession>
<proteinExistence type="inferred from homology"/>
<dbReference type="Gene3D" id="3.40.640.10">
    <property type="entry name" value="Type I PLP-dependent aspartate aminotransferase-like (Major domain)"/>
    <property type="match status" value="1"/>
</dbReference>
<evidence type="ECO:0000256" key="2">
    <source>
        <dbReference type="PIRSR" id="PIRSR000390-1"/>
    </source>
</evidence>
<keyword evidence="6" id="KW-1185">Reference proteome</keyword>
<dbReference type="Gene3D" id="3.90.1150.10">
    <property type="entry name" value="Aspartate Aminotransferase, domain 1"/>
    <property type="match status" value="1"/>
</dbReference>
<organism evidence="5 6">
    <name type="scientific">Noviherbaspirillum humi</name>
    <dbReference type="NCBI Taxonomy" id="1688639"/>
    <lineage>
        <taxon>Bacteria</taxon>
        <taxon>Pseudomonadati</taxon>
        <taxon>Pseudomonadota</taxon>
        <taxon>Betaproteobacteria</taxon>
        <taxon>Burkholderiales</taxon>
        <taxon>Oxalobacteraceae</taxon>
        <taxon>Noviherbaspirillum</taxon>
    </lineage>
</organism>
<dbReference type="Pfam" id="PF01041">
    <property type="entry name" value="DegT_DnrJ_EryC1"/>
    <property type="match status" value="1"/>
</dbReference>
<dbReference type="InterPro" id="IPR015424">
    <property type="entry name" value="PyrdxlP-dep_Trfase"/>
</dbReference>
<evidence type="ECO:0000313" key="5">
    <source>
        <dbReference type="EMBL" id="SNS65591.1"/>
    </source>
</evidence>
<dbReference type="GO" id="GO:0030170">
    <property type="term" value="F:pyridoxal phosphate binding"/>
    <property type="evidence" value="ECO:0007669"/>
    <property type="project" value="TreeGrafter"/>
</dbReference>
<dbReference type="AlphaFoldDB" id="A0A239G919"/>
<dbReference type="OrthoDB" id="9804264at2"/>
<evidence type="ECO:0000256" key="4">
    <source>
        <dbReference type="RuleBase" id="RU004508"/>
    </source>
</evidence>
<dbReference type="Proteomes" id="UP000198284">
    <property type="component" value="Unassembled WGS sequence"/>
</dbReference>
<feature type="active site" description="Proton acceptor" evidence="2">
    <location>
        <position position="186"/>
    </location>
</feature>